<dbReference type="InParanoid" id="Q0UT32"/>
<reference evidence="2" key="1">
    <citation type="journal article" date="2007" name="Plant Cell">
        <title>Dothideomycete-plant interactions illuminated by genome sequencing and EST analysis of the wheat pathogen Stagonospora nodorum.</title>
        <authorList>
            <person name="Hane J.K."/>
            <person name="Lowe R.G."/>
            <person name="Solomon P.S."/>
            <person name="Tan K.C."/>
            <person name="Schoch C.L."/>
            <person name="Spatafora J.W."/>
            <person name="Crous P.W."/>
            <person name="Kodira C."/>
            <person name="Birren B.W."/>
            <person name="Galagan J.E."/>
            <person name="Torriani S.F."/>
            <person name="McDonald B.A."/>
            <person name="Oliver R.P."/>
        </authorList>
    </citation>
    <scope>NUCLEOTIDE SEQUENCE [LARGE SCALE GENOMIC DNA]</scope>
    <source>
        <strain evidence="2">SN15 / ATCC MYA-4574 / FGSC 10173</strain>
    </source>
</reference>
<dbReference type="HOGENOM" id="CLU_2622839_0_0_1"/>
<dbReference type="KEGG" id="pno:SNOG_05082"/>
<accession>Q0UT32</accession>
<organism evidence="1 2">
    <name type="scientific">Phaeosphaeria nodorum (strain SN15 / ATCC MYA-4574 / FGSC 10173)</name>
    <name type="common">Glume blotch fungus</name>
    <name type="synonym">Parastagonospora nodorum</name>
    <dbReference type="NCBI Taxonomy" id="321614"/>
    <lineage>
        <taxon>Eukaryota</taxon>
        <taxon>Fungi</taxon>
        <taxon>Dikarya</taxon>
        <taxon>Ascomycota</taxon>
        <taxon>Pezizomycotina</taxon>
        <taxon>Dothideomycetes</taxon>
        <taxon>Pleosporomycetidae</taxon>
        <taxon>Pleosporales</taxon>
        <taxon>Pleosporineae</taxon>
        <taxon>Phaeosphaeriaceae</taxon>
        <taxon>Parastagonospora</taxon>
    </lineage>
</organism>
<name>Q0UT32_PHANO</name>
<dbReference type="GeneID" id="5972368"/>
<dbReference type="EMBL" id="CH445331">
    <property type="protein sequence ID" value="EAT87473.1"/>
    <property type="molecule type" value="Genomic_DNA"/>
</dbReference>
<dbReference type="RefSeq" id="XP_001795493.1">
    <property type="nucleotide sequence ID" value="XM_001795441.1"/>
</dbReference>
<proteinExistence type="predicted"/>
<evidence type="ECO:0000313" key="2">
    <source>
        <dbReference type="Proteomes" id="UP000001055"/>
    </source>
</evidence>
<evidence type="ECO:0000313" key="1">
    <source>
        <dbReference type="EMBL" id="EAT87473.1"/>
    </source>
</evidence>
<sequence length="78" mass="8710">MAAQCSETSEKGGPISVHMETIHANHDRLYAHLPKTTSSLECEYEQRWQKGNSHVLQERTAAPQSARQTFAAIMEVLA</sequence>
<protein>
    <submittedName>
        <fullName evidence="1">Uncharacterized protein</fullName>
    </submittedName>
</protein>
<gene>
    <name evidence="1" type="ORF">SNOG_05082</name>
</gene>
<dbReference type="Proteomes" id="UP000001055">
    <property type="component" value="Unassembled WGS sequence"/>
</dbReference>
<dbReference type="AlphaFoldDB" id="Q0UT32"/>